<dbReference type="CDD" id="cd07067">
    <property type="entry name" value="HP_PGM_like"/>
    <property type="match status" value="1"/>
</dbReference>
<dbReference type="PANTHER" id="PTHR48100:SF54">
    <property type="entry name" value="PHOSPHATASE SPAC5H10.03-RELATED"/>
    <property type="match status" value="1"/>
</dbReference>
<evidence type="ECO:0000256" key="1">
    <source>
        <dbReference type="SAM" id="MobiDB-lite"/>
    </source>
</evidence>
<dbReference type="InterPro" id="IPR050275">
    <property type="entry name" value="PGM_Phosphatase"/>
</dbReference>
<dbReference type="Gene3D" id="3.40.50.1240">
    <property type="entry name" value="Phosphoglycerate mutase-like"/>
    <property type="match status" value="1"/>
</dbReference>
<dbReference type="OrthoDB" id="496981at2759"/>
<dbReference type="OMA" id="CEDLQHQ"/>
<keyword evidence="3" id="KW-1185">Reference proteome</keyword>
<accession>A0A1R3RDH0</accession>
<dbReference type="InterPro" id="IPR013078">
    <property type="entry name" value="His_Pase_superF_clade-1"/>
</dbReference>
<dbReference type="EMBL" id="KV907507">
    <property type="protein sequence ID" value="OOF92528.1"/>
    <property type="molecule type" value="Genomic_DNA"/>
</dbReference>
<dbReference type="AlphaFoldDB" id="A0A1R3RDH0"/>
<dbReference type="PANTHER" id="PTHR48100">
    <property type="entry name" value="BROAD-SPECIFICITY PHOSPHATASE YOR283W-RELATED"/>
    <property type="match status" value="1"/>
</dbReference>
<reference evidence="3" key="1">
    <citation type="journal article" date="2017" name="Genome Biol.">
        <title>Comparative genomics reveals high biological diversity and specific adaptations in the industrially and medically important fungal genus Aspergillus.</title>
        <authorList>
            <person name="de Vries R.P."/>
            <person name="Riley R."/>
            <person name="Wiebenga A."/>
            <person name="Aguilar-Osorio G."/>
            <person name="Amillis S."/>
            <person name="Uchima C.A."/>
            <person name="Anderluh G."/>
            <person name="Asadollahi M."/>
            <person name="Askin M."/>
            <person name="Barry K."/>
            <person name="Battaglia E."/>
            <person name="Bayram O."/>
            <person name="Benocci T."/>
            <person name="Braus-Stromeyer S.A."/>
            <person name="Caldana C."/>
            <person name="Canovas D."/>
            <person name="Cerqueira G.C."/>
            <person name="Chen F."/>
            <person name="Chen W."/>
            <person name="Choi C."/>
            <person name="Clum A."/>
            <person name="Dos Santos R.A."/>
            <person name="Damasio A.R."/>
            <person name="Diallinas G."/>
            <person name="Emri T."/>
            <person name="Fekete E."/>
            <person name="Flipphi M."/>
            <person name="Freyberg S."/>
            <person name="Gallo A."/>
            <person name="Gournas C."/>
            <person name="Habgood R."/>
            <person name="Hainaut M."/>
            <person name="Harispe M.L."/>
            <person name="Henrissat B."/>
            <person name="Hilden K.S."/>
            <person name="Hope R."/>
            <person name="Hossain A."/>
            <person name="Karabika E."/>
            <person name="Karaffa L."/>
            <person name="Karanyi Z."/>
            <person name="Krasevec N."/>
            <person name="Kuo A."/>
            <person name="Kusch H."/>
            <person name="LaButti K."/>
            <person name="Lagendijk E.L."/>
            <person name="Lapidus A."/>
            <person name="Levasseur A."/>
            <person name="Lindquist E."/>
            <person name="Lipzen A."/>
            <person name="Logrieco A.F."/>
            <person name="MacCabe A."/>
            <person name="Maekelae M.R."/>
            <person name="Malavazi I."/>
            <person name="Melin P."/>
            <person name="Meyer V."/>
            <person name="Mielnichuk N."/>
            <person name="Miskei M."/>
            <person name="Molnar A.P."/>
            <person name="Mule G."/>
            <person name="Ngan C.Y."/>
            <person name="Orejas M."/>
            <person name="Orosz E."/>
            <person name="Ouedraogo J.P."/>
            <person name="Overkamp K.M."/>
            <person name="Park H.-S."/>
            <person name="Perrone G."/>
            <person name="Piumi F."/>
            <person name="Punt P.J."/>
            <person name="Ram A.F."/>
            <person name="Ramon A."/>
            <person name="Rauscher S."/>
            <person name="Record E."/>
            <person name="Riano-Pachon D.M."/>
            <person name="Robert V."/>
            <person name="Roehrig J."/>
            <person name="Ruller R."/>
            <person name="Salamov A."/>
            <person name="Salih N.S."/>
            <person name="Samson R.A."/>
            <person name="Sandor E."/>
            <person name="Sanguinetti M."/>
            <person name="Schuetze T."/>
            <person name="Sepcic K."/>
            <person name="Shelest E."/>
            <person name="Sherlock G."/>
            <person name="Sophianopoulou V."/>
            <person name="Squina F.M."/>
            <person name="Sun H."/>
            <person name="Susca A."/>
            <person name="Todd R.B."/>
            <person name="Tsang A."/>
            <person name="Unkles S.E."/>
            <person name="van de Wiele N."/>
            <person name="van Rossen-Uffink D."/>
            <person name="Oliveira J.V."/>
            <person name="Vesth T.C."/>
            <person name="Visser J."/>
            <person name="Yu J.-H."/>
            <person name="Zhou M."/>
            <person name="Andersen M.R."/>
            <person name="Archer D.B."/>
            <person name="Baker S.E."/>
            <person name="Benoit I."/>
            <person name="Brakhage A.A."/>
            <person name="Braus G.H."/>
            <person name="Fischer R."/>
            <person name="Frisvad J.C."/>
            <person name="Goldman G.H."/>
            <person name="Houbraken J."/>
            <person name="Oakley B."/>
            <person name="Pocsi I."/>
            <person name="Scazzocchio C."/>
            <person name="Seiboth B."/>
            <person name="vanKuyk P.A."/>
            <person name="Wortman J."/>
            <person name="Dyer P.S."/>
            <person name="Grigoriev I.V."/>
        </authorList>
    </citation>
    <scope>NUCLEOTIDE SEQUENCE [LARGE SCALE GENOMIC DNA]</scope>
    <source>
        <strain evidence="3">ITEM 5010</strain>
    </source>
</reference>
<dbReference type="GO" id="GO:0016791">
    <property type="term" value="F:phosphatase activity"/>
    <property type="evidence" value="ECO:0007669"/>
    <property type="project" value="TreeGrafter"/>
</dbReference>
<protein>
    <recommendedName>
        <fullName evidence="4">Phosphoglycerate mutase family protein</fullName>
    </recommendedName>
</protein>
<dbReference type="Pfam" id="PF00300">
    <property type="entry name" value="His_Phos_1"/>
    <property type="match status" value="2"/>
</dbReference>
<sequence length="256" mass="28256">MSKSINRLVETNTSRHRANPPPTMPGQIHLVRHAEGLHNLRQDVNIRDAPLSERGCDNADALGRDFIAAHSDRVGAVISSPFRRSIQTSLIAFRRILDAGQYPANMGVDAKPGVWLALDPALQELGDLPCNTGSPVNELMSKFPALSQLQRLDQNWYIKPQRNLPPAPQRQQEILRRLERAQADLSDPQRNDIVVVTHEGIIGTIAPGIRIPPGQWRSFELVKDAGGTLSLQLARDGNAMEESLRNRDESGGLLNA</sequence>
<proteinExistence type="predicted"/>
<dbReference type="SUPFAM" id="SSF53254">
    <property type="entry name" value="Phosphoglycerate mutase-like"/>
    <property type="match status" value="1"/>
</dbReference>
<organism evidence="2 3">
    <name type="scientific">Aspergillus carbonarius (strain ITEM 5010)</name>
    <dbReference type="NCBI Taxonomy" id="602072"/>
    <lineage>
        <taxon>Eukaryota</taxon>
        <taxon>Fungi</taxon>
        <taxon>Dikarya</taxon>
        <taxon>Ascomycota</taxon>
        <taxon>Pezizomycotina</taxon>
        <taxon>Eurotiomycetes</taxon>
        <taxon>Eurotiomycetidae</taxon>
        <taxon>Eurotiales</taxon>
        <taxon>Aspergillaceae</taxon>
        <taxon>Aspergillus</taxon>
        <taxon>Aspergillus subgen. Circumdati</taxon>
    </lineage>
</organism>
<evidence type="ECO:0008006" key="4">
    <source>
        <dbReference type="Google" id="ProtNLM"/>
    </source>
</evidence>
<evidence type="ECO:0000313" key="2">
    <source>
        <dbReference type="EMBL" id="OOF92528.1"/>
    </source>
</evidence>
<dbReference type="VEuPathDB" id="FungiDB:ASPCADRAFT_55143"/>
<feature type="region of interest" description="Disordered" evidence="1">
    <location>
        <begin position="1"/>
        <end position="23"/>
    </location>
</feature>
<evidence type="ECO:0000313" key="3">
    <source>
        <dbReference type="Proteomes" id="UP000188318"/>
    </source>
</evidence>
<dbReference type="Proteomes" id="UP000188318">
    <property type="component" value="Unassembled WGS sequence"/>
</dbReference>
<feature type="compositionally biased region" description="Polar residues" evidence="1">
    <location>
        <begin position="1"/>
        <end position="12"/>
    </location>
</feature>
<dbReference type="GO" id="GO:0005737">
    <property type="term" value="C:cytoplasm"/>
    <property type="evidence" value="ECO:0007669"/>
    <property type="project" value="TreeGrafter"/>
</dbReference>
<gene>
    <name evidence="2" type="ORF">ASPCADRAFT_55143</name>
</gene>
<name>A0A1R3RDH0_ASPC5</name>
<dbReference type="SMART" id="SM00855">
    <property type="entry name" value="PGAM"/>
    <property type="match status" value="1"/>
</dbReference>
<dbReference type="InterPro" id="IPR029033">
    <property type="entry name" value="His_PPase_superfam"/>
</dbReference>